<protein>
    <submittedName>
        <fullName evidence="2">Uncharacterized protein</fullName>
    </submittedName>
</protein>
<proteinExistence type="predicted"/>
<organism evidence="2 3">
    <name type="scientific">Tegillarca granosa</name>
    <name type="common">Malaysian cockle</name>
    <name type="synonym">Anadara granosa</name>
    <dbReference type="NCBI Taxonomy" id="220873"/>
    <lineage>
        <taxon>Eukaryota</taxon>
        <taxon>Metazoa</taxon>
        <taxon>Spiralia</taxon>
        <taxon>Lophotrochozoa</taxon>
        <taxon>Mollusca</taxon>
        <taxon>Bivalvia</taxon>
        <taxon>Autobranchia</taxon>
        <taxon>Pteriomorphia</taxon>
        <taxon>Arcoida</taxon>
        <taxon>Arcoidea</taxon>
        <taxon>Arcidae</taxon>
        <taxon>Tegillarca</taxon>
    </lineage>
</organism>
<accession>A0ABQ9E9J8</accession>
<dbReference type="EMBL" id="JARBDR010000918">
    <property type="protein sequence ID" value="KAJ8301109.1"/>
    <property type="molecule type" value="Genomic_DNA"/>
</dbReference>
<keyword evidence="3" id="KW-1185">Reference proteome</keyword>
<gene>
    <name evidence="2" type="ORF">KUTeg_020096</name>
</gene>
<name>A0ABQ9E9J8_TEGGR</name>
<reference evidence="2 3" key="1">
    <citation type="submission" date="2022-12" db="EMBL/GenBank/DDBJ databases">
        <title>Chromosome-level genome of Tegillarca granosa.</title>
        <authorList>
            <person name="Kim J."/>
        </authorList>
    </citation>
    <scope>NUCLEOTIDE SEQUENCE [LARGE SCALE GENOMIC DNA]</scope>
    <source>
        <strain evidence="2">Teg-2019</strain>
        <tissue evidence="2">Adductor muscle</tissue>
    </source>
</reference>
<evidence type="ECO:0000313" key="2">
    <source>
        <dbReference type="EMBL" id="KAJ8301109.1"/>
    </source>
</evidence>
<dbReference type="Proteomes" id="UP001217089">
    <property type="component" value="Unassembled WGS sequence"/>
</dbReference>
<evidence type="ECO:0000256" key="1">
    <source>
        <dbReference type="SAM" id="MobiDB-lite"/>
    </source>
</evidence>
<comment type="caution">
    <text evidence="2">The sequence shown here is derived from an EMBL/GenBank/DDBJ whole genome shotgun (WGS) entry which is preliminary data.</text>
</comment>
<evidence type="ECO:0000313" key="3">
    <source>
        <dbReference type="Proteomes" id="UP001217089"/>
    </source>
</evidence>
<sequence length="121" mass="13460">MIPLCKLYNDDDDDDDDIILNPEQSTIKRNKNQLKKGLKGIEKTWDDGNSYSRRASKANIKGLKDKKGKGGGAGKDKARMKAGKRNADSDSDYSYRSSYTPGGTRHVRRKKKNADGTYGDS</sequence>
<feature type="region of interest" description="Disordered" evidence="1">
    <location>
        <begin position="42"/>
        <end position="121"/>
    </location>
</feature>